<feature type="region of interest" description="Disordered" evidence="1">
    <location>
        <begin position="216"/>
        <end position="265"/>
    </location>
</feature>
<name>A0A6J4TFV2_9ACTN</name>
<evidence type="ECO:0000256" key="1">
    <source>
        <dbReference type="SAM" id="MobiDB-lite"/>
    </source>
</evidence>
<evidence type="ECO:0000313" key="2">
    <source>
        <dbReference type="EMBL" id="CAA9521023.1"/>
    </source>
</evidence>
<reference evidence="2" key="1">
    <citation type="submission" date="2020-02" db="EMBL/GenBank/DDBJ databases">
        <authorList>
            <person name="Meier V. D."/>
        </authorList>
    </citation>
    <scope>NUCLEOTIDE SEQUENCE</scope>
    <source>
        <strain evidence="2">AVDCRST_MAG45</strain>
    </source>
</reference>
<gene>
    <name evidence="2" type="ORF">AVDCRST_MAG45-2500</name>
</gene>
<feature type="compositionally biased region" description="Basic residues" evidence="1">
    <location>
        <begin position="131"/>
        <end position="154"/>
    </location>
</feature>
<proteinExistence type="predicted"/>
<dbReference type="AlphaFoldDB" id="A0A6J4TFV2"/>
<feature type="region of interest" description="Disordered" evidence="1">
    <location>
        <begin position="1"/>
        <end position="182"/>
    </location>
</feature>
<dbReference type="EMBL" id="CADCVU010000213">
    <property type="protein sequence ID" value="CAA9521023.1"/>
    <property type="molecule type" value="Genomic_DNA"/>
</dbReference>
<organism evidence="2">
    <name type="scientific">uncultured Solirubrobacterales bacterium</name>
    <dbReference type="NCBI Taxonomy" id="768556"/>
    <lineage>
        <taxon>Bacteria</taxon>
        <taxon>Bacillati</taxon>
        <taxon>Actinomycetota</taxon>
        <taxon>Thermoleophilia</taxon>
        <taxon>Solirubrobacterales</taxon>
        <taxon>environmental samples</taxon>
    </lineage>
</organism>
<feature type="compositionally biased region" description="Low complexity" evidence="1">
    <location>
        <begin position="19"/>
        <end position="31"/>
    </location>
</feature>
<feature type="compositionally biased region" description="Basic residues" evidence="1">
    <location>
        <begin position="1"/>
        <end position="18"/>
    </location>
</feature>
<feature type="compositionally biased region" description="Basic residues" evidence="1">
    <location>
        <begin position="81"/>
        <end position="106"/>
    </location>
</feature>
<sequence length="265" mass="29993">ERRRRDARARGSRGRRPRPAVALHPVPPRAAAHADVRAPAHAPRGDRERHGSRAGAARLPRRRLLPRLRRSGHDHPGHAAGRAHRRHRLCGRHRGRLLRPPARRARAPREPRPRAPRGHGRPRRAAGLLLPRRRRHLRRALPRRDRRHGRRRGPRRADRRRDRRHRLGHRPAHGLPVPAPGHLPVRLHPALPGPRLLPAGAARARAARRLRLQPTDLHRRGRPRAAGGRPVARERLGGARGGVRARGRHDVARHVRPQGAAAHPV</sequence>
<protein>
    <submittedName>
        <fullName evidence="2">Uncharacterized protein</fullName>
    </submittedName>
</protein>
<feature type="compositionally biased region" description="Basic residues" evidence="1">
    <location>
        <begin position="114"/>
        <end position="124"/>
    </location>
</feature>
<feature type="compositionally biased region" description="Basic and acidic residues" evidence="1">
    <location>
        <begin position="32"/>
        <end position="51"/>
    </location>
</feature>
<accession>A0A6J4TFV2</accession>
<feature type="compositionally biased region" description="Basic residues" evidence="1">
    <location>
        <begin position="161"/>
        <end position="172"/>
    </location>
</feature>
<feature type="non-terminal residue" evidence="2">
    <location>
        <position position="265"/>
    </location>
</feature>
<feature type="non-terminal residue" evidence="2">
    <location>
        <position position="1"/>
    </location>
</feature>
<feature type="compositionally biased region" description="Basic residues" evidence="1">
    <location>
        <begin position="59"/>
        <end position="70"/>
    </location>
</feature>